<evidence type="ECO:0000256" key="1">
    <source>
        <dbReference type="SAM" id="Phobius"/>
    </source>
</evidence>
<keyword evidence="1" id="KW-0472">Membrane</keyword>
<evidence type="ECO:0000313" key="2">
    <source>
        <dbReference type="EMBL" id="AIF14227.1"/>
    </source>
</evidence>
<dbReference type="AlphaFoldDB" id="A0A075HIF7"/>
<organism evidence="2">
    <name type="scientific">uncultured marine thaumarchaeote KM3_66_E12</name>
    <dbReference type="NCBI Taxonomy" id="1456229"/>
    <lineage>
        <taxon>Archaea</taxon>
        <taxon>Nitrososphaerota</taxon>
        <taxon>environmental samples</taxon>
    </lineage>
</organism>
<keyword evidence="1" id="KW-1133">Transmembrane helix</keyword>
<sequence length="199" mass="21795">MLTTLLEKVSNRLCIKSNLQLSIISILAVIGPLVILAAGIWDAINHIQNEPEFFWSDPHIVVYAGVAMVAVASLFSINLLMKNSIHGILKRGLQLIVIGSIIQIVSGFGDSISHDMFGIDGLLSLTHQPLEIGIVLSALGGFLIIKSRQNTNLKAFLPFSIVTFLLMTTWLAFNFALYFGHYIQCMPIHLIFSSGCSVL</sequence>
<feature type="transmembrane region" description="Helical" evidence="1">
    <location>
        <begin position="92"/>
        <end position="109"/>
    </location>
</feature>
<name>A0A075HIF7_9ARCH</name>
<feature type="transmembrane region" description="Helical" evidence="1">
    <location>
        <begin position="129"/>
        <end position="145"/>
    </location>
</feature>
<evidence type="ECO:0008006" key="3">
    <source>
        <dbReference type="Google" id="ProtNLM"/>
    </source>
</evidence>
<feature type="transmembrane region" description="Helical" evidence="1">
    <location>
        <begin position="157"/>
        <end position="179"/>
    </location>
</feature>
<keyword evidence="1" id="KW-0812">Transmembrane</keyword>
<proteinExistence type="predicted"/>
<feature type="transmembrane region" description="Helical" evidence="1">
    <location>
        <begin position="60"/>
        <end position="80"/>
    </location>
</feature>
<reference evidence="2" key="1">
    <citation type="journal article" date="2014" name="Genome Biol. Evol.">
        <title>Pangenome evidence for extensive interdomain horizontal transfer affecting lineage core and shell genes in uncultured planktonic thaumarchaeota and euryarchaeota.</title>
        <authorList>
            <person name="Deschamps P."/>
            <person name="Zivanovic Y."/>
            <person name="Moreira D."/>
            <person name="Rodriguez-Valera F."/>
            <person name="Lopez-Garcia P."/>
        </authorList>
    </citation>
    <scope>NUCLEOTIDE SEQUENCE</scope>
</reference>
<feature type="transmembrane region" description="Helical" evidence="1">
    <location>
        <begin position="21"/>
        <end position="40"/>
    </location>
</feature>
<protein>
    <recommendedName>
        <fullName evidence="3">DUF998 domain-containing protein</fullName>
    </recommendedName>
</protein>
<dbReference type="EMBL" id="KF900995">
    <property type="protein sequence ID" value="AIF14227.1"/>
    <property type="molecule type" value="Genomic_DNA"/>
</dbReference>
<accession>A0A075HIF7</accession>